<comment type="subcellular location">
    <subcellularLocation>
        <location evidence="1">Membrane</location>
    </subcellularLocation>
</comment>
<dbReference type="InterPro" id="IPR050307">
    <property type="entry name" value="Sterol_Desaturase_Related"/>
</dbReference>
<proteinExistence type="predicted"/>
<dbReference type="InterPro" id="IPR006694">
    <property type="entry name" value="Fatty_acid_hydroxylase"/>
</dbReference>
<dbReference type="Pfam" id="PF04116">
    <property type="entry name" value="FA_hydroxylase"/>
    <property type="match status" value="1"/>
</dbReference>
<dbReference type="GO" id="GO:0008610">
    <property type="term" value="P:lipid biosynthetic process"/>
    <property type="evidence" value="ECO:0007669"/>
    <property type="project" value="InterPro"/>
</dbReference>
<evidence type="ECO:0000313" key="7">
    <source>
        <dbReference type="EMBL" id="RFM22760.1"/>
    </source>
</evidence>
<evidence type="ECO:0000256" key="2">
    <source>
        <dbReference type="ARBA" id="ARBA00022692"/>
    </source>
</evidence>
<keyword evidence="3 5" id="KW-1133">Transmembrane helix</keyword>
<feature type="domain" description="Fatty acid hydroxylase" evidence="6">
    <location>
        <begin position="88"/>
        <end position="224"/>
    </location>
</feature>
<accession>A0A395LVK1</accession>
<feature type="transmembrane region" description="Helical" evidence="5">
    <location>
        <begin position="84"/>
        <end position="101"/>
    </location>
</feature>
<dbReference type="PANTHER" id="PTHR11863">
    <property type="entry name" value="STEROL DESATURASE"/>
    <property type="match status" value="1"/>
</dbReference>
<dbReference type="GO" id="GO:0016020">
    <property type="term" value="C:membrane"/>
    <property type="evidence" value="ECO:0007669"/>
    <property type="project" value="UniProtKB-SubCell"/>
</dbReference>
<dbReference type="GO" id="GO:0016491">
    <property type="term" value="F:oxidoreductase activity"/>
    <property type="evidence" value="ECO:0007669"/>
    <property type="project" value="InterPro"/>
</dbReference>
<organism evidence="7 8">
    <name type="scientific">Candidatus Thermochlorobacter aerophilus</name>
    <dbReference type="NCBI Taxonomy" id="1868324"/>
    <lineage>
        <taxon>Bacteria</taxon>
        <taxon>Pseudomonadati</taxon>
        <taxon>Chlorobiota</taxon>
        <taxon>Chlorobiia</taxon>
        <taxon>Chlorobiales</taxon>
        <taxon>Candidatus Thermochlorobacteriaceae</taxon>
        <taxon>Candidatus Thermochlorobacter</taxon>
    </lineage>
</organism>
<keyword evidence="4 5" id="KW-0472">Membrane</keyword>
<dbReference type="GO" id="GO:0005506">
    <property type="term" value="F:iron ion binding"/>
    <property type="evidence" value="ECO:0007669"/>
    <property type="project" value="InterPro"/>
</dbReference>
<evidence type="ECO:0000259" key="6">
    <source>
        <dbReference type="Pfam" id="PF04116"/>
    </source>
</evidence>
<name>A0A395LVK1_9BACT</name>
<gene>
    <name evidence="7" type="ORF">D0433_14515</name>
</gene>
<reference evidence="7 8" key="1">
    <citation type="journal article" date="2011" name="ISME J.">
        <title>Community ecology of hot spring cyanobacterial mats: predominant populations and their functional potential.</title>
        <authorList>
            <person name="Klatt C.G."/>
            <person name="Wood J.M."/>
            <person name="Rusch D.B."/>
            <person name="Bateson M.M."/>
            <person name="Hamamura N."/>
            <person name="Heidelberg J.F."/>
            <person name="Grossman A.R."/>
            <person name="Bhaya D."/>
            <person name="Cohan F.M."/>
            <person name="Kuhl M."/>
            <person name="Bryant D.A."/>
            <person name="Ward D.M."/>
        </authorList>
    </citation>
    <scope>NUCLEOTIDE SEQUENCE [LARGE SCALE GENOMIC DNA]</scope>
    <source>
        <strain evidence="7">OS</strain>
    </source>
</reference>
<feature type="transmembrane region" description="Helical" evidence="5">
    <location>
        <begin position="45"/>
        <end position="69"/>
    </location>
</feature>
<protein>
    <submittedName>
        <fullName evidence="7">Fatty acid hydroxylase family protein</fullName>
    </submittedName>
</protein>
<feature type="transmembrane region" description="Helical" evidence="5">
    <location>
        <begin position="147"/>
        <end position="170"/>
    </location>
</feature>
<evidence type="ECO:0000256" key="3">
    <source>
        <dbReference type="ARBA" id="ARBA00022989"/>
    </source>
</evidence>
<evidence type="ECO:0000256" key="5">
    <source>
        <dbReference type="SAM" id="Phobius"/>
    </source>
</evidence>
<evidence type="ECO:0000256" key="4">
    <source>
        <dbReference type="ARBA" id="ARBA00023136"/>
    </source>
</evidence>
<evidence type="ECO:0000256" key="1">
    <source>
        <dbReference type="ARBA" id="ARBA00004370"/>
    </source>
</evidence>
<dbReference type="EMBL" id="PHFL01000077">
    <property type="protein sequence ID" value="RFM22760.1"/>
    <property type="molecule type" value="Genomic_DNA"/>
</dbReference>
<evidence type="ECO:0000313" key="8">
    <source>
        <dbReference type="Proteomes" id="UP000266389"/>
    </source>
</evidence>
<keyword evidence="2 5" id="KW-0812">Transmembrane</keyword>
<feature type="transmembrane region" description="Helical" evidence="5">
    <location>
        <begin position="6"/>
        <end position="24"/>
    </location>
</feature>
<comment type="caution">
    <text evidence="7">The sequence shown here is derived from an EMBL/GenBank/DDBJ whole genome shotgun (WGS) entry which is preliminary data.</text>
</comment>
<dbReference type="Proteomes" id="UP000266389">
    <property type="component" value="Unassembled WGS sequence"/>
</dbReference>
<dbReference type="AlphaFoldDB" id="A0A395LVK1"/>
<sequence>MKESHLQMMIIIVAGVFGSLLWLLEGIIPFFQNRQGRLKHALPNLAVAALNTFLSASLSVATLTILTHIQPYWQGLKGLGLNEVFESVLLVLCYDFWMYIWHRLNHQSVFLWRFHRFHHADALMDVTTGVRFHPIEIMLSEVARLPVCAVLGIGATEILLYSLLSFPIILLHHSNIALPYALEKGLAYIIPTPTLHRVHHSVRKEEADTNYGSMLSLWDRLFGSLRQQSALQPLRLGIEET</sequence>